<organism evidence="2 3">
    <name type="scientific">Alcanivorax profundi</name>
    <dbReference type="NCBI Taxonomy" id="2338368"/>
    <lineage>
        <taxon>Bacteria</taxon>
        <taxon>Pseudomonadati</taxon>
        <taxon>Pseudomonadota</taxon>
        <taxon>Gammaproteobacteria</taxon>
        <taxon>Oceanospirillales</taxon>
        <taxon>Alcanivoracaceae</taxon>
        <taxon>Alcanivorax</taxon>
    </lineage>
</organism>
<gene>
    <name evidence="2" type="ORF">D4A39_10950</name>
</gene>
<protein>
    <recommendedName>
        <fullName evidence="1">Peptidase C14 caspase domain-containing protein</fullName>
    </recommendedName>
</protein>
<dbReference type="SUPFAM" id="SSF52129">
    <property type="entry name" value="Caspase-like"/>
    <property type="match status" value="1"/>
</dbReference>
<evidence type="ECO:0000259" key="1">
    <source>
        <dbReference type="Pfam" id="PF00656"/>
    </source>
</evidence>
<sequence length="662" mass="72167">MIIAMGAGLQGRVAVYRYLIGFLLVLFAQSGWSGASEALGFYQRGYQAESRGAFEEAIEWYRKAIVERDGDGRITFPGEVRYEWYETPRGMARRKIESASRSEPYFPAQRMNALLAKQEAAQIAARSQQQKRDKFINPPALRVAVELLDAGNDRIVDGGENGKLLVTLTNHGGSAADNVVLTIRRSDSDLSLPSQIPLGTVGAGDSVVRAIAYQAGKRLSGGTLSLRLTAKDSDGFEAPESVLESVARAYQPARILVRSPSIRRGEGNLLIIGYELVNAGRGAARDVDLTLNLQSDAILRDDADRHRRIAAISPGESLPVEFGLYTSRAPGDGLEIGLTVREAQATSEQDTSLALMVPAGAYSSGGELLANSPPLGASEIENVSLAIPQGLRSESLAVGVVIGNGRYRHLDAVRFAHQDARVISDHVVQAMGYPEEGVKLQQDMTTRDFRRLFGTRERGFRDGLLYRRVELNARRRENPPVFVYYSGHGAPSLDEDGKAYLVPVDTTLRDLPYEGYALEDFYDSLAALPSNNVTVVLDACFSGASNDGLLQKDISPALLRSAGSITPASMSEASIFTSTSPNQVSYWFNEGRHSLFTYFFLKGLRGAADDDGDNRITSGELHQYLGWNVADHILETRKPSDQTPQLVGNKDRLLAVYSGEQP</sequence>
<accession>A0A418XWQ1</accession>
<proteinExistence type="predicted"/>
<dbReference type="EMBL" id="QYYA01000003">
    <property type="protein sequence ID" value="RJG17243.1"/>
    <property type="molecule type" value="Genomic_DNA"/>
</dbReference>
<dbReference type="InterPro" id="IPR018247">
    <property type="entry name" value="EF_Hand_1_Ca_BS"/>
</dbReference>
<dbReference type="RefSeq" id="WP_119918104.1">
    <property type="nucleotide sequence ID" value="NZ_QYYA01000003.1"/>
</dbReference>
<comment type="caution">
    <text evidence="2">The sequence shown here is derived from an EMBL/GenBank/DDBJ whole genome shotgun (WGS) entry which is preliminary data.</text>
</comment>
<dbReference type="Pfam" id="PF00656">
    <property type="entry name" value="Peptidase_C14"/>
    <property type="match status" value="1"/>
</dbReference>
<dbReference type="PROSITE" id="PS00018">
    <property type="entry name" value="EF_HAND_1"/>
    <property type="match status" value="1"/>
</dbReference>
<dbReference type="GO" id="GO:0006508">
    <property type="term" value="P:proteolysis"/>
    <property type="evidence" value="ECO:0007669"/>
    <property type="project" value="InterPro"/>
</dbReference>
<dbReference type="AlphaFoldDB" id="A0A418XWQ1"/>
<dbReference type="OrthoDB" id="9784220at2"/>
<keyword evidence="3" id="KW-1185">Reference proteome</keyword>
<evidence type="ECO:0000313" key="3">
    <source>
        <dbReference type="Proteomes" id="UP000283734"/>
    </source>
</evidence>
<reference evidence="2 3" key="1">
    <citation type="submission" date="2018-09" db="EMBL/GenBank/DDBJ databases">
        <title>Alcanivorax profundi sp. nov., isolated from 1000 m-depth seawater of the Mariana Trench.</title>
        <authorList>
            <person name="Liu J."/>
        </authorList>
    </citation>
    <scope>NUCLEOTIDE SEQUENCE [LARGE SCALE GENOMIC DNA]</scope>
    <source>
        <strain evidence="2 3">MTEO17</strain>
    </source>
</reference>
<feature type="domain" description="Peptidase C14 caspase" evidence="1">
    <location>
        <begin position="400"/>
        <end position="611"/>
    </location>
</feature>
<dbReference type="GO" id="GO:0004197">
    <property type="term" value="F:cysteine-type endopeptidase activity"/>
    <property type="evidence" value="ECO:0007669"/>
    <property type="project" value="InterPro"/>
</dbReference>
<evidence type="ECO:0000313" key="2">
    <source>
        <dbReference type="EMBL" id="RJG17243.1"/>
    </source>
</evidence>
<dbReference type="InterPro" id="IPR029030">
    <property type="entry name" value="Caspase-like_dom_sf"/>
</dbReference>
<dbReference type="Gene3D" id="3.40.50.1460">
    <property type="match status" value="1"/>
</dbReference>
<name>A0A418XWQ1_9GAMM</name>
<dbReference type="InterPro" id="IPR011600">
    <property type="entry name" value="Pept_C14_caspase"/>
</dbReference>
<dbReference type="Proteomes" id="UP000283734">
    <property type="component" value="Unassembled WGS sequence"/>
</dbReference>